<sequence length="301" mass="32509">MPQIKRLLTLAAATSLAATLPLLGTTPAQAQDGSFSALTYNIAGLPEFLSSAPTPRKSATNEIGRRIAGFDIVNVQEDFNYHAYLYETDVHAHRTPTSGGVPFGSGLNSLHHQPYQALDRVTWDDCWINQADCLTPKGFTFHRAQIAPDTWVDVYNLHADAGDDSLDEAARRGNLEQLTAYISEHSAGNAVLVMGDTNTRYTTEGDRISDFAAANGLTDAWVELVRGGDEPDRGSPALGCPSSNPPAECEVVDKVLYRDGGGIDLSATSYRNLDADFREDGSGLMLSDHFPIAVDFSWASN</sequence>
<feature type="signal peptide" evidence="1">
    <location>
        <begin position="1"/>
        <end position="30"/>
    </location>
</feature>
<keyword evidence="3" id="KW-0255">Endonuclease</keyword>
<dbReference type="SUPFAM" id="SSF56219">
    <property type="entry name" value="DNase I-like"/>
    <property type="match status" value="1"/>
</dbReference>
<gene>
    <name evidence="3" type="ORF">G5C66_24865</name>
</gene>
<keyword evidence="3" id="KW-0378">Hydrolase</keyword>
<name>A0A6M1RE91_9ACTN</name>
<dbReference type="InterPro" id="IPR038772">
    <property type="entry name" value="Sph/SMPD2-like"/>
</dbReference>
<dbReference type="InterPro" id="IPR036691">
    <property type="entry name" value="Endo/exonu/phosph_ase_sf"/>
</dbReference>
<evidence type="ECO:0000313" key="4">
    <source>
        <dbReference type="Proteomes" id="UP000483261"/>
    </source>
</evidence>
<accession>A0A6M1RE91</accession>
<dbReference type="PANTHER" id="PTHR16320:SF1">
    <property type="entry name" value="SPHINGOMYELINASE DDB_G0288017"/>
    <property type="match status" value="1"/>
</dbReference>
<dbReference type="InterPro" id="IPR000300">
    <property type="entry name" value="IPPc"/>
</dbReference>
<reference evidence="3 4" key="1">
    <citation type="submission" date="2020-02" db="EMBL/GenBank/DDBJ databases">
        <title>Whole-genome analyses of novel actinobacteria.</title>
        <authorList>
            <person name="Sahin N."/>
        </authorList>
    </citation>
    <scope>NUCLEOTIDE SEQUENCE [LARGE SCALE GENOMIC DNA]</scope>
    <source>
        <strain evidence="3 4">KC13</strain>
    </source>
</reference>
<protein>
    <submittedName>
        <fullName evidence="3">Endonuclease</fullName>
    </submittedName>
</protein>
<dbReference type="GO" id="GO:0005737">
    <property type="term" value="C:cytoplasm"/>
    <property type="evidence" value="ECO:0007669"/>
    <property type="project" value="TreeGrafter"/>
</dbReference>
<keyword evidence="3" id="KW-0540">Nuclease</keyword>
<dbReference type="AlphaFoldDB" id="A0A6M1RE91"/>
<dbReference type="Gene3D" id="3.60.10.10">
    <property type="entry name" value="Endonuclease/exonuclease/phosphatase"/>
    <property type="match status" value="1"/>
</dbReference>
<keyword evidence="4" id="KW-1185">Reference proteome</keyword>
<dbReference type="EMBL" id="JAALAA010000034">
    <property type="protein sequence ID" value="NGN95958.1"/>
    <property type="molecule type" value="Genomic_DNA"/>
</dbReference>
<dbReference type="RefSeq" id="WP_165114321.1">
    <property type="nucleotide sequence ID" value="NZ_JAALAA010000034.1"/>
</dbReference>
<keyword evidence="1" id="KW-0732">Signal</keyword>
<evidence type="ECO:0000256" key="1">
    <source>
        <dbReference type="SAM" id="SignalP"/>
    </source>
</evidence>
<evidence type="ECO:0000313" key="3">
    <source>
        <dbReference type="EMBL" id="NGN95958.1"/>
    </source>
</evidence>
<dbReference type="GO" id="GO:0004519">
    <property type="term" value="F:endonuclease activity"/>
    <property type="evidence" value="ECO:0007669"/>
    <property type="project" value="UniProtKB-KW"/>
</dbReference>
<dbReference type="GO" id="GO:0046856">
    <property type="term" value="P:phosphatidylinositol dephosphorylation"/>
    <property type="evidence" value="ECO:0007669"/>
    <property type="project" value="InterPro"/>
</dbReference>
<dbReference type="GO" id="GO:0016791">
    <property type="term" value="F:phosphatase activity"/>
    <property type="evidence" value="ECO:0007669"/>
    <property type="project" value="InterPro"/>
</dbReference>
<dbReference type="Proteomes" id="UP000483261">
    <property type="component" value="Unassembled WGS sequence"/>
</dbReference>
<evidence type="ECO:0000259" key="2">
    <source>
        <dbReference type="Pfam" id="PF22669"/>
    </source>
</evidence>
<feature type="domain" description="Inositol polyphosphate-related phosphatase" evidence="2">
    <location>
        <begin position="69"/>
        <end position="220"/>
    </location>
</feature>
<feature type="chain" id="PRO_5027080319" evidence="1">
    <location>
        <begin position="31"/>
        <end position="301"/>
    </location>
</feature>
<dbReference type="PANTHER" id="PTHR16320">
    <property type="entry name" value="SPHINGOMYELINASE FAMILY MEMBER"/>
    <property type="match status" value="1"/>
</dbReference>
<dbReference type="Pfam" id="PF22669">
    <property type="entry name" value="Exo_endo_phos2"/>
    <property type="match status" value="1"/>
</dbReference>
<organism evidence="3 4">
    <name type="scientific">Nocardioides turkmenicus</name>
    <dbReference type="NCBI Taxonomy" id="2711220"/>
    <lineage>
        <taxon>Bacteria</taxon>
        <taxon>Bacillati</taxon>
        <taxon>Actinomycetota</taxon>
        <taxon>Actinomycetes</taxon>
        <taxon>Propionibacteriales</taxon>
        <taxon>Nocardioidaceae</taxon>
        <taxon>Nocardioides</taxon>
    </lineage>
</organism>
<dbReference type="GO" id="GO:0004767">
    <property type="term" value="F:sphingomyelin phosphodiesterase activity"/>
    <property type="evidence" value="ECO:0007669"/>
    <property type="project" value="InterPro"/>
</dbReference>
<proteinExistence type="predicted"/>
<comment type="caution">
    <text evidence="3">The sequence shown here is derived from an EMBL/GenBank/DDBJ whole genome shotgun (WGS) entry which is preliminary data.</text>
</comment>